<evidence type="ECO:0000256" key="1">
    <source>
        <dbReference type="SAM" id="Phobius"/>
    </source>
</evidence>
<dbReference type="OrthoDB" id="553933at2"/>
<dbReference type="PANTHER" id="PTHR31721:SF4">
    <property type="entry name" value="OS06G0710300 PROTEIN"/>
    <property type="match status" value="1"/>
</dbReference>
<feature type="transmembrane region" description="Helical" evidence="1">
    <location>
        <begin position="20"/>
        <end position="49"/>
    </location>
</feature>
<dbReference type="EMBL" id="AAXW01000118">
    <property type="protein sequence ID" value="EAZ88012.1"/>
    <property type="molecule type" value="Genomic_DNA"/>
</dbReference>
<keyword evidence="1" id="KW-0812">Transmembrane</keyword>
<dbReference type="Pfam" id="PF03350">
    <property type="entry name" value="UPF0114"/>
    <property type="match status" value="1"/>
</dbReference>
<feature type="transmembrane region" description="Helical" evidence="1">
    <location>
        <begin position="76"/>
        <end position="94"/>
    </location>
</feature>
<dbReference type="eggNOG" id="COG2862">
    <property type="taxonomic scope" value="Bacteria"/>
</dbReference>
<keyword evidence="1" id="KW-0472">Membrane</keyword>
<gene>
    <name evidence="2" type="ORF">CY0110_04952</name>
</gene>
<dbReference type="PANTHER" id="PTHR31721">
    <property type="entry name" value="OS06G0710300 PROTEIN"/>
    <property type="match status" value="1"/>
</dbReference>
<dbReference type="AlphaFoldDB" id="A3IZT6"/>
<dbReference type="PIRSF" id="PIRSF026509">
    <property type="entry name" value="UCP026509"/>
    <property type="match status" value="1"/>
</dbReference>
<proteinExistence type="predicted"/>
<evidence type="ECO:0000313" key="2">
    <source>
        <dbReference type="EMBL" id="EAZ88012.1"/>
    </source>
</evidence>
<reference evidence="2 3" key="1">
    <citation type="submission" date="2007-03" db="EMBL/GenBank/DDBJ databases">
        <authorList>
            <person name="Stal L."/>
            <person name="Ferriera S."/>
            <person name="Johnson J."/>
            <person name="Kravitz S."/>
            <person name="Beeson K."/>
            <person name="Sutton G."/>
            <person name="Rogers Y.-H."/>
            <person name="Friedman R."/>
            <person name="Frazier M."/>
            <person name="Venter J.C."/>
        </authorList>
    </citation>
    <scope>NUCLEOTIDE SEQUENCE [LARGE SCALE GENOMIC DNA]</scope>
    <source>
        <strain evidence="2 3">CCY0110</strain>
    </source>
</reference>
<feature type="transmembrane region" description="Helical" evidence="1">
    <location>
        <begin position="122"/>
        <end position="143"/>
    </location>
</feature>
<feature type="transmembrane region" description="Helical" evidence="1">
    <location>
        <begin position="149"/>
        <end position="167"/>
    </location>
</feature>
<name>A3IZT6_9CHRO</name>
<comment type="caution">
    <text evidence="2">The sequence shown here is derived from an EMBL/GenBank/DDBJ whole genome shotgun (WGS) entry which is preliminary data.</text>
</comment>
<dbReference type="InterPro" id="IPR005134">
    <property type="entry name" value="UPF0114"/>
</dbReference>
<evidence type="ECO:0000313" key="3">
    <source>
        <dbReference type="Proteomes" id="UP000003781"/>
    </source>
</evidence>
<sequence length="170" mass="19266">MNYFKKFQRILELILWNFRFFTLIPVLFSLISAVNFFILGTIEIMMSIIPNSNLFQDPQNQDLALVVSSVVGGIDYYLIGIILLIFSFGIYEIFISKITISGDKTIKSPLTINSLEELKKKLLQVIIMALIVSLFKKIIILQLTTTIDAIYIAVAILLVSVSTYLGFSKE</sequence>
<dbReference type="RefSeq" id="WP_008278900.1">
    <property type="nucleotide sequence ID" value="NZ_AAXW01000118.1"/>
</dbReference>
<organism evidence="2 3">
    <name type="scientific">Crocosphaera chwakensis CCY0110</name>
    <dbReference type="NCBI Taxonomy" id="391612"/>
    <lineage>
        <taxon>Bacteria</taxon>
        <taxon>Bacillati</taxon>
        <taxon>Cyanobacteriota</taxon>
        <taxon>Cyanophyceae</taxon>
        <taxon>Oscillatoriophycideae</taxon>
        <taxon>Chroococcales</taxon>
        <taxon>Aphanothecaceae</taxon>
        <taxon>Crocosphaera</taxon>
        <taxon>Crocosphaera chwakensis</taxon>
    </lineage>
</organism>
<keyword evidence="3" id="KW-1185">Reference proteome</keyword>
<accession>A3IZT6</accession>
<keyword evidence="1" id="KW-1133">Transmembrane helix</keyword>
<dbReference type="Proteomes" id="UP000003781">
    <property type="component" value="Unassembled WGS sequence"/>
</dbReference>
<protein>
    <submittedName>
        <fullName evidence="2">Putative integral membrane protein</fullName>
    </submittedName>
</protein>